<keyword evidence="5" id="KW-1185">Reference proteome</keyword>
<protein>
    <submittedName>
        <fullName evidence="3">Uncharacterized protein</fullName>
    </submittedName>
</protein>
<feature type="transmembrane region" description="Helical" evidence="1">
    <location>
        <begin position="20"/>
        <end position="38"/>
    </location>
</feature>
<keyword evidence="1" id="KW-0812">Transmembrane</keyword>
<feature type="transmembrane region" description="Helical" evidence="1">
    <location>
        <begin position="210"/>
        <end position="228"/>
    </location>
</feature>
<dbReference type="Proteomes" id="UP000396862">
    <property type="component" value="Unassembled WGS sequence"/>
</dbReference>
<keyword evidence="1" id="KW-0472">Membrane</keyword>
<evidence type="ECO:0000313" key="3">
    <source>
        <dbReference type="EMBL" id="PSK83597.1"/>
    </source>
</evidence>
<accession>A0A2P8CF28</accession>
<proteinExistence type="predicted"/>
<feature type="transmembrane region" description="Helical" evidence="1">
    <location>
        <begin position="123"/>
        <end position="140"/>
    </location>
</feature>
<comment type="caution">
    <text evidence="3">The sequence shown here is derived from an EMBL/GenBank/DDBJ whole genome shotgun (WGS) entry which is preliminary data.</text>
</comment>
<organism evidence="3 4">
    <name type="scientific">Prolixibacter denitrificans</name>
    <dbReference type="NCBI Taxonomy" id="1541063"/>
    <lineage>
        <taxon>Bacteria</taxon>
        <taxon>Pseudomonadati</taxon>
        <taxon>Bacteroidota</taxon>
        <taxon>Bacteroidia</taxon>
        <taxon>Marinilabiliales</taxon>
        <taxon>Prolixibacteraceae</taxon>
        <taxon>Prolixibacter</taxon>
    </lineage>
</organism>
<evidence type="ECO:0000313" key="5">
    <source>
        <dbReference type="Proteomes" id="UP000396862"/>
    </source>
</evidence>
<dbReference type="EMBL" id="BLAU01000001">
    <property type="protein sequence ID" value="GET23146.1"/>
    <property type="molecule type" value="Genomic_DNA"/>
</dbReference>
<evidence type="ECO:0000256" key="1">
    <source>
        <dbReference type="SAM" id="Phobius"/>
    </source>
</evidence>
<sequence length="254" mass="29330">MNMYPALPEFGLAAREWTVEYLFFISHYSFFIVLVSFFRNLSIDHRTTGDDVLSVLPLSSKWEEKWQLNYDKRELHFIQKTVSNMETIKTYENFPLGVVIQSSLVSLGIYGLGFFIMFRVGMALAWLYLLYILVLEYRLIRYDCINCYYWGRTCGFGKGRLSGLFFPKGEAANFCRKEMAWKDLIPDILVSLIPFVAGIVLLIVQFSWAVLIALAVLVVLTTSGNNYIRGTLTCKHCKQRELGCPAEQLFNKKK</sequence>
<dbReference type="EMBL" id="PYGC01000003">
    <property type="protein sequence ID" value="PSK83597.1"/>
    <property type="molecule type" value="Genomic_DNA"/>
</dbReference>
<gene>
    <name evidence="3" type="ORF">CLV93_10312</name>
    <name evidence="2" type="ORF">JCM18694_33920</name>
</gene>
<dbReference type="AlphaFoldDB" id="A0A2P8CF28"/>
<reference evidence="2 5" key="2">
    <citation type="submission" date="2019-10" db="EMBL/GenBank/DDBJ databases">
        <title>Prolixibacter strains distinguished by the presence of nitrate reductase genes were adept at nitrate-dependent anaerobic corrosion of metallic iron and carbon steel.</title>
        <authorList>
            <person name="Iino T."/>
            <person name="Shono N."/>
            <person name="Ito K."/>
            <person name="Nakamura R."/>
            <person name="Sueoka K."/>
            <person name="Harayama S."/>
            <person name="Ohkuma M."/>
        </authorList>
    </citation>
    <scope>NUCLEOTIDE SEQUENCE [LARGE SCALE GENOMIC DNA]</scope>
    <source>
        <strain evidence="2 5">MIC1-1</strain>
    </source>
</reference>
<reference evidence="3 4" key="1">
    <citation type="submission" date="2018-03" db="EMBL/GenBank/DDBJ databases">
        <title>Genomic Encyclopedia of Archaeal and Bacterial Type Strains, Phase II (KMG-II): from individual species to whole genera.</title>
        <authorList>
            <person name="Goeker M."/>
        </authorList>
    </citation>
    <scope>NUCLEOTIDE SEQUENCE [LARGE SCALE GENOMIC DNA]</scope>
    <source>
        <strain evidence="3 4">DSM 27267</strain>
    </source>
</reference>
<evidence type="ECO:0000313" key="2">
    <source>
        <dbReference type="EMBL" id="GET23146.1"/>
    </source>
</evidence>
<keyword evidence="1" id="KW-1133">Transmembrane helix</keyword>
<name>A0A2P8CF28_9BACT</name>
<feature type="transmembrane region" description="Helical" evidence="1">
    <location>
        <begin position="184"/>
        <end position="204"/>
    </location>
</feature>
<evidence type="ECO:0000313" key="4">
    <source>
        <dbReference type="Proteomes" id="UP000240621"/>
    </source>
</evidence>
<dbReference type="Proteomes" id="UP000240621">
    <property type="component" value="Unassembled WGS sequence"/>
</dbReference>